<evidence type="ECO:0000313" key="1">
    <source>
        <dbReference type="EMBL" id="KIJ99019.1"/>
    </source>
</evidence>
<accession>A0A0C9WNE6</accession>
<protein>
    <submittedName>
        <fullName evidence="1">Uncharacterized protein</fullName>
    </submittedName>
</protein>
<gene>
    <name evidence="1" type="ORF">K443DRAFT_102977</name>
</gene>
<sequence length="82" mass="9352">MYWTVISARNGVDCTFFHIFSEFLVGTPKFWAEILETAHTPPWPVIFSLYQGSGLSSMLTKKGHKNKQGLIVRDCKATKKIF</sequence>
<keyword evidence="2" id="KW-1185">Reference proteome</keyword>
<organism evidence="1 2">
    <name type="scientific">Laccaria amethystina LaAM-08-1</name>
    <dbReference type="NCBI Taxonomy" id="1095629"/>
    <lineage>
        <taxon>Eukaryota</taxon>
        <taxon>Fungi</taxon>
        <taxon>Dikarya</taxon>
        <taxon>Basidiomycota</taxon>
        <taxon>Agaricomycotina</taxon>
        <taxon>Agaricomycetes</taxon>
        <taxon>Agaricomycetidae</taxon>
        <taxon>Agaricales</taxon>
        <taxon>Agaricineae</taxon>
        <taxon>Hydnangiaceae</taxon>
        <taxon>Laccaria</taxon>
    </lineage>
</organism>
<reference evidence="2" key="2">
    <citation type="submission" date="2015-01" db="EMBL/GenBank/DDBJ databases">
        <title>Evolutionary Origins and Diversification of the Mycorrhizal Mutualists.</title>
        <authorList>
            <consortium name="DOE Joint Genome Institute"/>
            <consortium name="Mycorrhizal Genomics Consortium"/>
            <person name="Kohler A."/>
            <person name="Kuo A."/>
            <person name="Nagy L.G."/>
            <person name="Floudas D."/>
            <person name="Copeland A."/>
            <person name="Barry K.W."/>
            <person name="Cichocki N."/>
            <person name="Veneault-Fourrey C."/>
            <person name="LaButti K."/>
            <person name="Lindquist E.A."/>
            <person name="Lipzen A."/>
            <person name="Lundell T."/>
            <person name="Morin E."/>
            <person name="Murat C."/>
            <person name="Riley R."/>
            <person name="Ohm R."/>
            <person name="Sun H."/>
            <person name="Tunlid A."/>
            <person name="Henrissat B."/>
            <person name="Grigoriev I.V."/>
            <person name="Hibbett D.S."/>
            <person name="Martin F."/>
        </authorList>
    </citation>
    <scope>NUCLEOTIDE SEQUENCE [LARGE SCALE GENOMIC DNA]</scope>
    <source>
        <strain evidence="2">LaAM-08-1</strain>
    </source>
</reference>
<proteinExistence type="predicted"/>
<dbReference type="HOGENOM" id="CLU_194718_0_0_1"/>
<dbReference type="Proteomes" id="UP000054477">
    <property type="component" value="Unassembled WGS sequence"/>
</dbReference>
<name>A0A0C9WNE6_9AGAR</name>
<reference evidence="1 2" key="1">
    <citation type="submission" date="2014-04" db="EMBL/GenBank/DDBJ databases">
        <authorList>
            <consortium name="DOE Joint Genome Institute"/>
            <person name="Kuo A."/>
            <person name="Kohler A."/>
            <person name="Nagy L.G."/>
            <person name="Floudas D."/>
            <person name="Copeland A."/>
            <person name="Barry K.W."/>
            <person name="Cichocki N."/>
            <person name="Veneault-Fourrey C."/>
            <person name="LaButti K."/>
            <person name="Lindquist E.A."/>
            <person name="Lipzen A."/>
            <person name="Lundell T."/>
            <person name="Morin E."/>
            <person name="Murat C."/>
            <person name="Sun H."/>
            <person name="Tunlid A."/>
            <person name="Henrissat B."/>
            <person name="Grigoriev I.V."/>
            <person name="Hibbett D.S."/>
            <person name="Martin F."/>
            <person name="Nordberg H.P."/>
            <person name="Cantor M.N."/>
            <person name="Hua S.X."/>
        </authorList>
    </citation>
    <scope>NUCLEOTIDE SEQUENCE [LARGE SCALE GENOMIC DNA]</scope>
    <source>
        <strain evidence="1 2">LaAM-08-1</strain>
    </source>
</reference>
<dbReference type="OrthoDB" id="10361651at2759"/>
<dbReference type="EMBL" id="KN838656">
    <property type="protein sequence ID" value="KIJ99019.1"/>
    <property type="molecule type" value="Genomic_DNA"/>
</dbReference>
<evidence type="ECO:0000313" key="2">
    <source>
        <dbReference type="Proteomes" id="UP000054477"/>
    </source>
</evidence>
<dbReference type="AlphaFoldDB" id="A0A0C9WNE6"/>